<dbReference type="GO" id="GO:0008270">
    <property type="term" value="F:zinc ion binding"/>
    <property type="evidence" value="ECO:0007669"/>
    <property type="project" value="TreeGrafter"/>
</dbReference>
<dbReference type="EC" id="4.2.99.18" evidence="4"/>
<dbReference type="SUPFAM" id="SSF47781">
    <property type="entry name" value="RuvA domain 2-like"/>
    <property type="match status" value="1"/>
</dbReference>
<dbReference type="GO" id="GO:0042578">
    <property type="term" value="F:phosphoric ester hydrolase activity"/>
    <property type="evidence" value="ECO:0007669"/>
    <property type="project" value="TreeGrafter"/>
</dbReference>
<name>A0A4E0PWG8_9EURY</name>
<evidence type="ECO:0000256" key="1">
    <source>
        <dbReference type="ARBA" id="ARBA00001946"/>
    </source>
</evidence>
<dbReference type="PRINTS" id="PR00870">
    <property type="entry name" value="DNAPOLXBETA"/>
</dbReference>
<dbReference type="InterPro" id="IPR010996">
    <property type="entry name" value="HHH_MUS81"/>
</dbReference>
<dbReference type="PANTHER" id="PTHR36928:SF1">
    <property type="entry name" value="PHOSPHATASE YCDX-RELATED"/>
    <property type="match status" value="1"/>
</dbReference>
<dbReference type="InterPro" id="IPR027421">
    <property type="entry name" value="DNA_pol_lamdba_lyase_dom_sf"/>
</dbReference>
<comment type="subcellular location">
    <subcellularLocation>
        <location evidence="2">Cytoplasm</location>
    </subcellularLocation>
</comment>
<comment type="function">
    <text evidence="20">Repair polymerase that plays a key role in base-excision repair. During this process, the damaged base is excised by specific DNA glycosylases, the DNA backbone is nicked at the abasic site by an apurinic/apyrimidic (AP) endonuclease, and POLB removes 5'-deoxyribose-phosphate from the preincised AP site acting as a 5'-deoxyribose-phosphate lyase (5'-dRP lyase); through its DNA polymerase activity, it adds one nucleotide to the 3' end of the arising single-nucleotide gap. Conducts 'gap-filling' DNA synthesis in a stepwise distributive fashion rather than in a processive fashion as for other DNA polymerases. It is also able to cleave sugar-phosphate bonds 3' to an intact AP site, acting as an AP lyase.</text>
</comment>
<dbReference type="Gene3D" id="1.10.150.110">
    <property type="entry name" value="DNA polymerase beta, N-terminal domain-like"/>
    <property type="match status" value="1"/>
</dbReference>
<evidence type="ECO:0000256" key="9">
    <source>
        <dbReference type="ARBA" id="ARBA00022695"/>
    </source>
</evidence>
<keyword evidence="15" id="KW-0234">DNA repair</keyword>
<dbReference type="InterPro" id="IPR050243">
    <property type="entry name" value="PHP_phosphatase"/>
</dbReference>
<dbReference type="SUPFAM" id="SSF47802">
    <property type="entry name" value="DNA polymerase beta, N-terminal domain-like"/>
    <property type="match status" value="1"/>
</dbReference>
<evidence type="ECO:0000256" key="15">
    <source>
        <dbReference type="ARBA" id="ARBA00023204"/>
    </source>
</evidence>
<dbReference type="Pfam" id="PF14520">
    <property type="entry name" value="HHH_5"/>
    <property type="match status" value="1"/>
</dbReference>
<evidence type="ECO:0000256" key="2">
    <source>
        <dbReference type="ARBA" id="ARBA00004496"/>
    </source>
</evidence>
<evidence type="ECO:0000313" key="25">
    <source>
        <dbReference type="EMBL" id="TGC09721.1"/>
    </source>
</evidence>
<dbReference type="Gene3D" id="3.20.20.140">
    <property type="entry name" value="Metal-dependent hydrolases"/>
    <property type="match status" value="1"/>
</dbReference>
<keyword evidence="26" id="KW-1185">Reference proteome</keyword>
<dbReference type="GO" id="GO:0006281">
    <property type="term" value="P:DNA repair"/>
    <property type="evidence" value="ECO:0007669"/>
    <property type="project" value="UniProtKB-KW"/>
</dbReference>
<evidence type="ECO:0000256" key="8">
    <source>
        <dbReference type="ARBA" id="ARBA00022679"/>
    </source>
</evidence>
<dbReference type="EMBL" id="PGGK01000004">
    <property type="protein sequence ID" value="TGC09721.1"/>
    <property type="molecule type" value="Genomic_DNA"/>
</dbReference>
<comment type="catalytic activity">
    <reaction evidence="19">
        <text>a 5'-end 2'-deoxyribose-2'-deoxyribonucleotide-DNA = (2E,4S)-4-hydroxypenten-2-al-5-phosphate + a 5'-end 5'-phospho-2'-deoxyribonucleoside-DNA + H(+)</text>
        <dbReference type="Rhea" id="RHEA:76255"/>
        <dbReference type="Rhea" id="RHEA-COMP:13180"/>
        <dbReference type="Rhea" id="RHEA-COMP:18657"/>
        <dbReference type="ChEBI" id="CHEBI:15378"/>
        <dbReference type="ChEBI" id="CHEBI:136412"/>
        <dbReference type="ChEBI" id="CHEBI:195194"/>
        <dbReference type="ChEBI" id="CHEBI:195195"/>
    </reaction>
</comment>
<evidence type="ECO:0000256" key="13">
    <source>
        <dbReference type="ARBA" id="ARBA00022932"/>
    </source>
</evidence>
<keyword evidence="14" id="KW-0915">Sodium</keyword>
<dbReference type="InterPro" id="IPR029398">
    <property type="entry name" value="PolB_thumb"/>
</dbReference>
<dbReference type="CDD" id="cd00141">
    <property type="entry name" value="NT_POLXc"/>
    <property type="match status" value="1"/>
</dbReference>
<keyword evidence="8" id="KW-0808">Transferase</keyword>
<evidence type="ECO:0000313" key="26">
    <source>
        <dbReference type="Proteomes" id="UP000297295"/>
    </source>
</evidence>
<evidence type="ECO:0000259" key="24">
    <source>
        <dbReference type="SMART" id="SM00483"/>
    </source>
</evidence>
<comment type="catalytic activity">
    <reaction evidence="18">
        <text>2'-deoxyribonucleotide-(2'-deoxyribose 5'-phosphate)-2'-deoxyribonucleotide-DNA = a 3'-end 2'-deoxyribonucleotide-(2,3-dehydro-2,3-deoxyribose 5'-phosphate)-DNA + a 5'-end 5'-phospho-2'-deoxyribonucleoside-DNA + H(+)</text>
        <dbReference type="Rhea" id="RHEA:66592"/>
        <dbReference type="Rhea" id="RHEA-COMP:13180"/>
        <dbReference type="Rhea" id="RHEA-COMP:16897"/>
        <dbReference type="Rhea" id="RHEA-COMP:17067"/>
        <dbReference type="ChEBI" id="CHEBI:15378"/>
        <dbReference type="ChEBI" id="CHEBI:136412"/>
        <dbReference type="ChEBI" id="CHEBI:157695"/>
        <dbReference type="ChEBI" id="CHEBI:167181"/>
        <dbReference type="EC" id="4.2.99.18"/>
    </reaction>
</comment>
<comment type="cofactor">
    <cofactor evidence="1">
        <name>Mg(2+)</name>
        <dbReference type="ChEBI" id="CHEBI:18420"/>
    </cofactor>
</comment>
<evidence type="ECO:0000259" key="23">
    <source>
        <dbReference type="SMART" id="SM00481"/>
    </source>
</evidence>
<dbReference type="EC" id="2.7.7.7" evidence="3"/>
<feature type="domain" description="Polymerase/histidinol phosphatase N-terminal" evidence="23">
    <location>
        <begin position="341"/>
        <end position="420"/>
    </location>
</feature>
<dbReference type="InterPro" id="IPR043519">
    <property type="entry name" value="NT_sf"/>
</dbReference>
<dbReference type="GO" id="GO:0140078">
    <property type="term" value="F:class I DNA-(apurinic or apyrimidinic site) endonuclease activity"/>
    <property type="evidence" value="ECO:0007669"/>
    <property type="project" value="UniProtKB-EC"/>
</dbReference>
<proteinExistence type="predicted"/>
<evidence type="ECO:0000256" key="7">
    <source>
        <dbReference type="ARBA" id="ARBA00022634"/>
    </source>
</evidence>
<evidence type="ECO:0000256" key="16">
    <source>
        <dbReference type="ARBA" id="ARBA00035717"/>
    </source>
</evidence>
<evidence type="ECO:0000256" key="6">
    <source>
        <dbReference type="ARBA" id="ARBA00022481"/>
    </source>
</evidence>
<evidence type="ECO:0000256" key="18">
    <source>
        <dbReference type="ARBA" id="ARBA00044632"/>
    </source>
</evidence>
<keyword evidence="10" id="KW-0235">DNA replication</keyword>
<dbReference type="InterPro" id="IPR002008">
    <property type="entry name" value="DNA_pol_X_beta-like"/>
</dbReference>
<dbReference type="InterPro" id="IPR003141">
    <property type="entry name" value="Pol/His_phosphatase_N"/>
</dbReference>
<dbReference type="GO" id="GO:0005829">
    <property type="term" value="C:cytosol"/>
    <property type="evidence" value="ECO:0007669"/>
    <property type="project" value="TreeGrafter"/>
</dbReference>
<dbReference type="RefSeq" id="WP_135389236.1">
    <property type="nucleotide sequence ID" value="NZ_PGGK01000004.1"/>
</dbReference>
<dbReference type="InterPro" id="IPR037160">
    <property type="entry name" value="DNA_Pol_thumb_sf"/>
</dbReference>
<evidence type="ECO:0000256" key="4">
    <source>
        <dbReference type="ARBA" id="ARBA00012720"/>
    </source>
</evidence>
<dbReference type="SUPFAM" id="SSF89550">
    <property type="entry name" value="PHP domain-like"/>
    <property type="match status" value="1"/>
</dbReference>
<dbReference type="NCBIfam" id="NF006375">
    <property type="entry name" value="PRK08609.1"/>
    <property type="match status" value="1"/>
</dbReference>
<evidence type="ECO:0000256" key="21">
    <source>
        <dbReference type="ARBA" id="ARBA00049244"/>
    </source>
</evidence>
<dbReference type="Gene3D" id="3.30.210.10">
    <property type="entry name" value="DNA polymerase, thumb domain"/>
    <property type="match status" value="1"/>
</dbReference>
<keyword evidence="12" id="KW-0832">Ubl conjugation</keyword>
<dbReference type="FunFam" id="3.20.20.140:FF:000047">
    <property type="entry name" value="PHP domain-containing protein"/>
    <property type="match status" value="1"/>
</dbReference>
<dbReference type="PANTHER" id="PTHR36928">
    <property type="entry name" value="PHOSPHATASE YCDX-RELATED"/>
    <property type="match status" value="1"/>
</dbReference>
<feature type="domain" description="Helix-hairpin-helix DNA-binding motif class 1" evidence="22">
    <location>
        <begin position="51"/>
        <end position="70"/>
    </location>
</feature>
<keyword evidence="7" id="KW-0237">DNA synthesis</keyword>
<keyword evidence="9" id="KW-0548">Nucleotidyltransferase</keyword>
<keyword evidence="6" id="KW-0488">Methylation</keyword>
<dbReference type="SUPFAM" id="SSF81301">
    <property type="entry name" value="Nucleotidyltransferase"/>
    <property type="match status" value="1"/>
</dbReference>
<organism evidence="25 26">
    <name type="scientific">Methanolobus halotolerans</name>
    <dbReference type="NCBI Taxonomy" id="2052935"/>
    <lineage>
        <taxon>Archaea</taxon>
        <taxon>Methanobacteriati</taxon>
        <taxon>Methanobacteriota</taxon>
        <taxon>Stenosarchaea group</taxon>
        <taxon>Methanomicrobia</taxon>
        <taxon>Methanosarcinales</taxon>
        <taxon>Methanosarcinaceae</taxon>
        <taxon>Methanolobus</taxon>
    </lineage>
</organism>
<evidence type="ECO:0000256" key="19">
    <source>
        <dbReference type="ARBA" id="ARBA00044678"/>
    </source>
</evidence>
<dbReference type="InterPro" id="IPR004013">
    <property type="entry name" value="PHP_dom"/>
</dbReference>
<dbReference type="PIRSF" id="PIRSF005047">
    <property type="entry name" value="UCP005047_YshC"/>
    <property type="match status" value="1"/>
</dbReference>
<evidence type="ECO:0000256" key="17">
    <source>
        <dbReference type="ARBA" id="ARBA00035726"/>
    </source>
</evidence>
<dbReference type="CDD" id="cd07436">
    <property type="entry name" value="PHP_PolX"/>
    <property type="match status" value="1"/>
</dbReference>
<accession>A0A4E0PWG8</accession>
<dbReference type="InterPro" id="IPR047967">
    <property type="entry name" value="PolX_PHP"/>
</dbReference>
<evidence type="ECO:0000256" key="5">
    <source>
        <dbReference type="ARBA" id="ARBA00020020"/>
    </source>
</evidence>
<comment type="caution">
    <text evidence="25">The sequence shown here is derived from an EMBL/GenBank/DDBJ whole genome shotgun (WGS) entry which is preliminary data.</text>
</comment>
<dbReference type="SMART" id="SM00481">
    <property type="entry name" value="POLIIIAc"/>
    <property type="match status" value="1"/>
</dbReference>
<feature type="domain" description="DNA-directed DNA polymerase X" evidence="24">
    <location>
        <begin position="1"/>
        <end position="317"/>
    </location>
</feature>
<dbReference type="Gene3D" id="3.30.460.10">
    <property type="entry name" value="Beta Polymerase, domain 2"/>
    <property type="match status" value="1"/>
</dbReference>
<keyword evidence="11" id="KW-0227">DNA damage</keyword>
<feature type="domain" description="Helix-hairpin-helix DNA-binding motif class 1" evidence="22">
    <location>
        <begin position="126"/>
        <end position="145"/>
    </location>
</feature>
<dbReference type="Gene3D" id="1.10.150.20">
    <property type="entry name" value="5' to 3' exonuclease, C-terminal subdomain"/>
    <property type="match status" value="1"/>
</dbReference>
<evidence type="ECO:0000256" key="12">
    <source>
        <dbReference type="ARBA" id="ARBA00022843"/>
    </source>
</evidence>
<evidence type="ECO:0000256" key="11">
    <source>
        <dbReference type="ARBA" id="ARBA00022763"/>
    </source>
</evidence>
<dbReference type="Proteomes" id="UP000297295">
    <property type="component" value="Unassembled WGS sequence"/>
</dbReference>
<dbReference type="InterPro" id="IPR003583">
    <property type="entry name" value="Hlx-hairpin-Hlx_DNA-bd_motif"/>
</dbReference>
<dbReference type="GO" id="GO:0003677">
    <property type="term" value="F:DNA binding"/>
    <property type="evidence" value="ECO:0007669"/>
    <property type="project" value="InterPro"/>
</dbReference>
<dbReference type="InterPro" id="IPR010994">
    <property type="entry name" value="RuvA_2-like"/>
</dbReference>
<dbReference type="InterPro" id="IPR002054">
    <property type="entry name" value="DNA-dir_DNA_pol_X"/>
</dbReference>
<dbReference type="SMART" id="SM00278">
    <property type="entry name" value="HhH1"/>
    <property type="match status" value="3"/>
</dbReference>
<dbReference type="Pfam" id="PF02811">
    <property type="entry name" value="PHP"/>
    <property type="match status" value="1"/>
</dbReference>
<comment type="catalytic activity">
    <reaction evidence="21">
        <text>DNA(n) + a 2'-deoxyribonucleoside 5'-triphosphate = DNA(n+1) + diphosphate</text>
        <dbReference type="Rhea" id="RHEA:22508"/>
        <dbReference type="Rhea" id="RHEA-COMP:17339"/>
        <dbReference type="Rhea" id="RHEA-COMP:17340"/>
        <dbReference type="ChEBI" id="CHEBI:33019"/>
        <dbReference type="ChEBI" id="CHEBI:61560"/>
        <dbReference type="ChEBI" id="CHEBI:173112"/>
        <dbReference type="EC" id="2.7.7.7"/>
    </reaction>
</comment>
<evidence type="ECO:0000256" key="3">
    <source>
        <dbReference type="ARBA" id="ARBA00012417"/>
    </source>
</evidence>
<evidence type="ECO:0000259" key="22">
    <source>
        <dbReference type="SMART" id="SM00278"/>
    </source>
</evidence>
<keyword evidence="13" id="KW-0239">DNA-directed DNA polymerase</keyword>
<protein>
    <recommendedName>
        <fullName evidence="5">DNA polymerase beta</fullName>
        <ecNumber evidence="3">2.7.7.7</ecNumber>
        <ecNumber evidence="4">4.2.99.18</ecNumber>
    </recommendedName>
    <alternativeName>
        <fullName evidence="16">5'-deoxyribose-phosphate lyase</fullName>
    </alternativeName>
    <alternativeName>
        <fullName evidence="17">AP lyase</fullName>
    </alternativeName>
</protein>
<evidence type="ECO:0000256" key="10">
    <source>
        <dbReference type="ARBA" id="ARBA00022705"/>
    </source>
</evidence>
<dbReference type="Pfam" id="PF14716">
    <property type="entry name" value="HHH_8"/>
    <property type="match status" value="1"/>
</dbReference>
<dbReference type="SMART" id="SM00483">
    <property type="entry name" value="POLXc"/>
    <property type="match status" value="1"/>
</dbReference>
<dbReference type="OrthoDB" id="8999at2157"/>
<dbReference type="InterPro" id="IPR016195">
    <property type="entry name" value="Pol/histidinol_Pase-like"/>
</dbReference>
<dbReference type="InterPro" id="IPR022311">
    <property type="entry name" value="PolX-like"/>
</dbReference>
<gene>
    <name evidence="25" type="ORF">CUN85_04995</name>
</gene>
<feature type="domain" description="Helix-hairpin-helix DNA-binding motif class 1" evidence="22">
    <location>
        <begin position="91"/>
        <end position="110"/>
    </location>
</feature>
<dbReference type="GO" id="GO:0003887">
    <property type="term" value="F:DNA-directed DNA polymerase activity"/>
    <property type="evidence" value="ECO:0007669"/>
    <property type="project" value="UniProtKB-KW"/>
</dbReference>
<dbReference type="AlphaFoldDB" id="A0A4E0PWG8"/>
<dbReference type="Pfam" id="PF14791">
    <property type="entry name" value="DNA_pol_B_thumb"/>
    <property type="match status" value="1"/>
</dbReference>
<evidence type="ECO:0000256" key="14">
    <source>
        <dbReference type="ARBA" id="ARBA00023053"/>
    </source>
</evidence>
<sequence>MNNTKVAAFLNRMASLLEFKGENPYKIKAYQRAARNIKVLDEDLSSLYEKGRISEIPGVGEAIRDKVIEILTKGTFEAYEETIAEIPPGVLDIMDIPGIGPKTAKLFHEKLDIGSIEELVRAAEEHRIRRLARMGPRQEEKIIRSVQRHLKSSDSGRTPLAVASPIADQIKEQLNTCPYIREIIAAGSLRRRKETVKNIDLLALSDDPQAAADAFLDLKSVTDVIEKGESLISIIYKGMIRVDLRIIPKGSFGPSLQHFTGSKEHNVHLRKLALSKGYRLSEYGFADTETNTLKTCESEKEVYDFLGLGYPVPELREDRGEIEAGMEKALPGLIDMKDIKGDLHVHSNWSDGKNSIEELAVAALEKGYEYVAITDHSHSTAIASGLSDKKLLEHARDVDRVNEKIEGIRLLSGTECDIRSNGKLDYSNEVLESLDIVIVAVHAALEQDRKTMTKRIVTALENEHVDILAHPTGRKFGKRGAYDVDMEKVFQTALDNDKILEINSSPARLDLNDINARIAKNLGIKLAISTDTHKLDNFNNIRYGIDVARRAWVEPQDVVNTRKLKEISSLLGIR</sequence>
<evidence type="ECO:0000256" key="20">
    <source>
        <dbReference type="ARBA" id="ARBA00045548"/>
    </source>
</evidence>
<reference evidence="25 26" key="1">
    <citation type="submission" date="2017-11" db="EMBL/GenBank/DDBJ databases">
        <title>Isolation and Characterization of Methanogenic Archaea from Saline Meromictic Lake at Siberia.</title>
        <authorList>
            <person name="Shen Y."/>
            <person name="Huang H.-H."/>
            <person name="Lai M.-C."/>
            <person name="Chen S.-C."/>
        </authorList>
    </citation>
    <scope>NUCLEOTIDE SEQUENCE [LARGE SCALE GENOMIC DNA]</scope>
    <source>
        <strain evidence="25 26">SY-01</strain>
    </source>
</reference>